<evidence type="ECO:0000259" key="7">
    <source>
        <dbReference type="PROSITE" id="PS50850"/>
    </source>
</evidence>
<feature type="transmembrane region" description="Helical" evidence="6">
    <location>
        <begin position="136"/>
        <end position="155"/>
    </location>
</feature>
<reference evidence="8 10" key="1">
    <citation type="submission" date="2018-10" db="EMBL/GenBank/DDBJ databases">
        <authorList>
            <person name="Li J."/>
        </authorList>
    </citation>
    <scope>NUCLEOTIDE SEQUENCE [LARGE SCALE GENOMIC DNA]</scope>
    <source>
        <strain evidence="8 10">JCM 11654</strain>
    </source>
</reference>
<feature type="transmembrane region" description="Helical" evidence="6">
    <location>
        <begin position="343"/>
        <end position="376"/>
    </location>
</feature>
<dbReference type="Gene3D" id="1.20.1250.20">
    <property type="entry name" value="MFS general substrate transporter like domains"/>
    <property type="match status" value="2"/>
</dbReference>
<feature type="transmembrane region" description="Helical" evidence="6">
    <location>
        <begin position="276"/>
        <end position="296"/>
    </location>
</feature>
<comment type="caution">
    <text evidence="8">The sequence shown here is derived from an EMBL/GenBank/DDBJ whole genome shotgun (WGS) entry which is preliminary data.</text>
</comment>
<accession>A0A3L7ALW6</accession>
<feature type="transmembrane region" description="Helical" evidence="6">
    <location>
        <begin position="239"/>
        <end position="264"/>
    </location>
</feature>
<keyword evidence="10" id="KW-1185">Reference proteome</keyword>
<feature type="domain" description="Major facilitator superfamily (MFS) profile" evidence="7">
    <location>
        <begin position="1"/>
        <end position="388"/>
    </location>
</feature>
<evidence type="ECO:0000313" key="8">
    <source>
        <dbReference type="EMBL" id="RLP80945.1"/>
    </source>
</evidence>
<evidence type="ECO:0000256" key="3">
    <source>
        <dbReference type="ARBA" id="ARBA00022989"/>
    </source>
</evidence>
<evidence type="ECO:0000313" key="10">
    <source>
        <dbReference type="Proteomes" id="UP000269438"/>
    </source>
</evidence>
<comment type="subcellular location">
    <subcellularLocation>
        <location evidence="1">Cell membrane</location>
        <topology evidence="1">Multi-pass membrane protein</topology>
    </subcellularLocation>
</comment>
<feature type="transmembrane region" description="Helical" evidence="6">
    <location>
        <begin position="211"/>
        <end position="233"/>
    </location>
</feature>
<keyword evidence="3 6" id="KW-1133">Transmembrane helix</keyword>
<dbReference type="AlphaFoldDB" id="A0A3L7ALW6"/>
<feature type="transmembrane region" description="Helical" evidence="6">
    <location>
        <begin position="66"/>
        <end position="87"/>
    </location>
</feature>
<dbReference type="EMBL" id="RCUY01000011">
    <property type="protein sequence ID" value="RLP80945.1"/>
    <property type="molecule type" value="Genomic_DNA"/>
</dbReference>
<dbReference type="InterPro" id="IPR011701">
    <property type="entry name" value="MFS"/>
</dbReference>
<dbReference type="OrthoDB" id="8628659at2"/>
<gene>
    <name evidence="9" type="ORF">D9V34_01165</name>
    <name evidence="8" type="ORF">D9V34_13460</name>
</gene>
<dbReference type="InterPro" id="IPR036259">
    <property type="entry name" value="MFS_trans_sf"/>
</dbReference>
<feature type="transmembrane region" description="Helical" evidence="6">
    <location>
        <begin position="161"/>
        <end position="181"/>
    </location>
</feature>
<dbReference type="PANTHER" id="PTHR23527:SF1">
    <property type="entry name" value="BLL3282 PROTEIN"/>
    <property type="match status" value="1"/>
</dbReference>
<name>A0A3L7ALW6_9MICO</name>
<protein>
    <submittedName>
        <fullName evidence="8">MFS transporter</fullName>
    </submittedName>
</protein>
<evidence type="ECO:0000256" key="1">
    <source>
        <dbReference type="ARBA" id="ARBA00004651"/>
    </source>
</evidence>
<sequence length="407" mass="40807">MLGVGVYAQAAGTVVAAAPAFFIPFLHTQRGLSLAEAGALAAAPNVGLVLTLVLWGWIADRRGERGVLVAGLLLTTLAVLGALFVSGTSTGSLWILGVLLGIAGAGTGSVNVASGRVVVGWFPANRRGLAMGIRQTCQPLGIAAAALAIPALIAGGSLAPALILCAVLVLIAAIACAIVIVDPPRHPLTPGTTAAQTNPYRRSGTLARIHAVSALLVVPQTALSTFGLVWLIVDQGWSALAAGALVAIAQLLGAFGRIAVGVLSDRVGSRLQPLRWIALIGVATLLLTAAAGAVHWPWAVAITYVLASCIAVADNGLAFTAVAEISGSRWAGRALGIQNSGQFAATALVGPAVGALITVIGYSGAFALLALAPIIALPILPGREAETAHEPEPRGSAGGEQPVSSDS</sequence>
<feature type="transmembrane region" description="Helical" evidence="6">
    <location>
        <begin position="302"/>
        <end position="322"/>
    </location>
</feature>
<keyword evidence="4 6" id="KW-0472">Membrane</keyword>
<dbReference type="EMBL" id="RCUY01000001">
    <property type="protein sequence ID" value="RLP84840.1"/>
    <property type="molecule type" value="Genomic_DNA"/>
</dbReference>
<dbReference type="GO" id="GO:0005886">
    <property type="term" value="C:plasma membrane"/>
    <property type="evidence" value="ECO:0007669"/>
    <property type="project" value="UniProtKB-SubCell"/>
</dbReference>
<feature type="transmembrane region" description="Helical" evidence="6">
    <location>
        <begin position="7"/>
        <end position="27"/>
    </location>
</feature>
<dbReference type="SUPFAM" id="SSF103473">
    <property type="entry name" value="MFS general substrate transporter"/>
    <property type="match status" value="1"/>
</dbReference>
<proteinExistence type="predicted"/>
<evidence type="ECO:0000256" key="4">
    <source>
        <dbReference type="ARBA" id="ARBA00023136"/>
    </source>
</evidence>
<dbReference type="InterPro" id="IPR020846">
    <property type="entry name" value="MFS_dom"/>
</dbReference>
<feature type="region of interest" description="Disordered" evidence="5">
    <location>
        <begin position="386"/>
        <end position="407"/>
    </location>
</feature>
<dbReference type="InterPro" id="IPR052952">
    <property type="entry name" value="MFS-Transporter"/>
</dbReference>
<dbReference type="PROSITE" id="PS50850">
    <property type="entry name" value="MFS"/>
    <property type="match status" value="1"/>
</dbReference>
<organism evidence="8 10">
    <name type="scientific">Mycetocola lacteus</name>
    <dbReference type="NCBI Taxonomy" id="76637"/>
    <lineage>
        <taxon>Bacteria</taxon>
        <taxon>Bacillati</taxon>
        <taxon>Actinomycetota</taxon>
        <taxon>Actinomycetes</taxon>
        <taxon>Micrococcales</taxon>
        <taxon>Microbacteriaceae</taxon>
        <taxon>Mycetocola</taxon>
    </lineage>
</organism>
<evidence type="ECO:0000313" key="9">
    <source>
        <dbReference type="EMBL" id="RLP84840.1"/>
    </source>
</evidence>
<dbReference type="PANTHER" id="PTHR23527">
    <property type="entry name" value="BLL3282 PROTEIN"/>
    <property type="match status" value="1"/>
</dbReference>
<dbReference type="Proteomes" id="UP000269438">
    <property type="component" value="Unassembled WGS sequence"/>
</dbReference>
<evidence type="ECO:0000256" key="6">
    <source>
        <dbReference type="SAM" id="Phobius"/>
    </source>
</evidence>
<evidence type="ECO:0000256" key="2">
    <source>
        <dbReference type="ARBA" id="ARBA00022692"/>
    </source>
</evidence>
<dbReference type="Pfam" id="PF07690">
    <property type="entry name" value="MFS_1"/>
    <property type="match status" value="1"/>
</dbReference>
<evidence type="ECO:0000256" key="5">
    <source>
        <dbReference type="SAM" id="MobiDB-lite"/>
    </source>
</evidence>
<keyword evidence="2 6" id="KW-0812">Transmembrane</keyword>
<dbReference type="GO" id="GO:0022857">
    <property type="term" value="F:transmembrane transporter activity"/>
    <property type="evidence" value="ECO:0007669"/>
    <property type="project" value="InterPro"/>
</dbReference>
<feature type="transmembrane region" description="Helical" evidence="6">
    <location>
        <begin position="93"/>
        <end position="124"/>
    </location>
</feature>
<feature type="transmembrane region" description="Helical" evidence="6">
    <location>
        <begin position="39"/>
        <end position="59"/>
    </location>
</feature>